<evidence type="ECO:0000313" key="4">
    <source>
        <dbReference type="Proteomes" id="UP001321473"/>
    </source>
</evidence>
<feature type="coiled-coil region" evidence="1">
    <location>
        <begin position="264"/>
        <end position="291"/>
    </location>
</feature>
<dbReference type="GO" id="GO:0046983">
    <property type="term" value="F:protein dimerization activity"/>
    <property type="evidence" value="ECO:0007669"/>
    <property type="project" value="InterPro"/>
</dbReference>
<organism evidence="3 4">
    <name type="scientific">Amblyomma americanum</name>
    <name type="common">Lone star tick</name>
    <dbReference type="NCBI Taxonomy" id="6943"/>
    <lineage>
        <taxon>Eukaryota</taxon>
        <taxon>Metazoa</taxon>
        <taxon>Ecdysozoa</taxon>
        <taxon>Arthropoda</taxon>
        <taxon>Chelicerata</taxon>
        <taxon>Arachnida</taxon>
        <taxon>Acari</taxon>
        <taxon>Parasitiformes</taxon>
        <taxon>Ixodida</taxon>
        <taxon>Ixodoidea</taxon>
        <taxon>Ixodidae</taxon>
        <taxon>Amblyomminae</taxon>
        <taxon>Amblyomma</taxon>
    </lineage>
</organism>
<evidence type="ECO:0000259" key="2">
    <source>
        <dbReference type="Pfam" id="PF05699"/>
    </source>
</evidence>
<dbReference type="Proteomes" id="UP001321473">
    <property type="component" value="Unassembled WGS sequence"/>
</dbReference>
<keyword evidence="1" id="KW-0175">Coiled coil</keyword>
<evidence type="ECO:0000256" key="1">
    <source>
        <dbReference type="SAM" id="Coils"/>
    </source>
</evidence>
<dbReference type="Pfam" id="PF05699">
    <property type="entry name" value="Dimer_Tnp_hAT"/>
    <property type="match status" value="1"/>
</dbReference>
<dbReference type="AlphaFoldDB" id="A0AAQ4D9N1"/>
<sequence>MEGWDSSEKKKFRLGARAFYLACSKALLQKLPLTNKVVMRARFLGLQYENAEQEVRSLRYIVGQLPQVLGDGQVSSLVDEWLMLKCDQSKGTLEGRLDVYWAKIFCMKTITGETKYPMLSKLVKAVLSLPHGNADLERGFSENKHLLDGRSSLNIASVNGMRHIKSYLQRYDGDASKVPLSSDLLRCVRQSRAKYALRMSAEESTSKRAAEEAVSNQCTLEAKKKALEGQVQASKVLLTRAEEMINFDIKEKDMDKVESGRLLLTTGNGNLEQALKDLKELEKQMLKKARH</sequence>
<comment type="caution">
    <text evidence="3">The sequence shown here is derived from an EMBL/GenBank/DDBJ whole genome shotgun (WGS) entry which is preliminary data.</text>
</comment>
<proteinExistence type="predicted"/>
<gene>
    <name evidence="3" type="ORF">V5799_003197</name>
</gene>
<dbReference type="EMBL" id="JARKHS020033376">
    <property type="protein sequence ID" value="KAK8759171.1"/>
    <property type="molecule type" value="Genomic_DNA"/>
</dbReference>
<keyword evidence="4" id="KW-1185">Reference proteome</keyword>
<feature type="domain" description="HAT C-terminal dimerisation" evidence="2">
    <location>
        <begin position="113"/>
        <end position="159"/>
    </location>
</feature>
<name>A0AAQ4D9N1_AMBAM</name>
<dbReference type="InterPro" id="IPR008906">
    <property type="entry name" value="HATC_C_dom"/>
</dbReference>
<accession>A0AAQ4D9N1</accession>
<protein>
    <recommendedName>
        <fullName evidence="2">HAT C-terminal dimerisation domain-containing protein</fullName>
    </recommendedName>
</protein>
<reference evidence="3 4" key="1">
    <citation type="journal article" date="2023" name="Arcadia Sci">
        <title>De novo assembly of a long-read Amblyomma americanum tick genome.</title>
        <authorList>
            <person name="Chou S."/>
            <person name="Poskanzer K.E."/>
            <person name="Rollins M."/>
            <person name="Thuy-Boun P.S."/>
        </authorList>
    </citation>
    <scope>NUCLEOTIDE SEQUENCE [LARGE SCALE GENOMIC DNA]</scope>
    <source>
        <strain evidence="3">F_SG_1</strain>
        <tissue evidence="3">Salivary glands</tissue>
    </source>
</reference>
<evidence type="ECO:0000313" key="3">
    <source>
        <dbReference type="EMBL" id="KAK8759171.1"/>
    </source>
</evidence>